<protein>
    <recommendedName>
        <fullName evidence="8">Amino acid transporter transmembrane domain-containing protein</fullName>
    </recommendedName>
</protein>
<organism evidence="10">
    <name type="scientific">Selaginella moellendorffii</name>
    <name type="common">Spikemoss</name>
    <dbReference type="NCBI Taxonomy" id="88036"/>
    <lineage>
        <taxon>Eukaryota</taxon>
        <taxon>Viridiplantae</taxon>
        <taxon>Streptophyta</taxon>
        <taxon>Embryophyta</taxon>
        <taxon>Tracheophyta</taxon>
        <taxon>Lycopodiopsida</taxon>
        <taxon>Selaginellales</taxon>
        <taxon>Selaginellaceae</taxon>
        <taxon>Selaginella</taxon>
    </lineage>
</organism>
<evidence type="ECO:0000256" key="1">
    <source>
        <dbReference type="ARBA" id="ARBA00004370"/>
    </source>
</evidence>
<gene>
    <name evidence="9" type="ORF">SELMODRAFT_78325</name>
</gene>
<dbReference type="GO" id="GO:0016020">
    <property type="term" value="C:membrane"/>
    <property type="evidence" value="ECO:0000318"/>
    <property type="project" value="GO_Central"/>
</dbReference>
<feature type="transmembrane region" description="Helical" evidence="7">
    <location>
        <begin position="251"/>
        <end position="269"/>
    </location>
</feature>
<feature type="transmembrane region" description="Helical" evidence="7">
    <location>
        <begin position="219"/>
        <end position="239"/>
    </location>
</feature>
<dbReference type="EMBL" id="GL377567">
    <property type="protein sequence ID" value="EFJ36604.1"/>
    <property type="molecule type" value="Genomic_DNA"/>
</dbReference>
<name>D8QWB4_SELML</name>
<keyword evidence="3 7" id="KW-0812">Transmembrane</keyword>
<comment type="subcellular location">
    <subcellularLocation>
        <location evidence="1">Membrane</location>
    </subcellularLocation>
</comment>
<feature type="transmembrane region" description="Helical" evidence="7">
    <location>
        <begin position="399"/>
        <end position="425"/>
    </location>
</feature>
<dbReference type="InParanoid" id="D8QWB4"/>
<evidence type="ECO:0000256" key="2">
    <source>
        <dbReference type="ARBA" id="ARBA00022448"/>
    </source>
</evidence>
<accession>D8QWB4</accession>
<keyword evidence="4" id="KW-0029">Amino-acid transport</keyword>
<evidence type="ECO:0000256" key="4">
    <source>
        <dbReference type="ARBA" id="ARBA00022970"/>
    </source>
</evidence>
<feature type="transmembrane region" description="Helical" evidence="7">
    <location>
        <begin position="171"/>
        <end position="190"/>
    </location>
</feature>
<evidence type="ECO:0000256" key="5">
    <source>
        <dbReference type="ARBA" id="ARBA00022989"/>
    </source>
</evidence>
<dbReference type="KEGG" id="smo:SELMODRAFT_78325"/>
<feature type="transmembrane region" description="Helical" evidence="7">
    <location>
        <begin position="147"/>
        <end position="164"/>
    </location>
</feature>
<dbReference type="Pfam" id="PF01490">
    <property type="entry name" value="Aa_trans"/>
    <property type="match status" value="1"/>
</dbReference>
<dbReference type="PANTHER" id="PTHR48017">
    <property type="entry name" value="OS05G0424000 PROTEIN-RELATED"/>
    <property type="match status" value="1"/>
</dbReference>
<dbReference type="HOGENOM" id="CLU_027994_2_0_1"/>
<dbReference type="InterPro" id="IPR013057">
    <property type="entry name" value="AA_transpt_TM"/>
</dbReference>
<proteinExistence type="predicted"/>
<evidence type="ECO:0000256" key="7">
    <source>
        <dbReference type="SAM" id="Phobius"/>
    </source>
</evidence>
<evidence type="ECO:0000256" key="6">
    <source>
        <dbReference type="ARBA" id="ARBA00023136"/>
    </source>
</evidence>
<evidence type="ECO:0000313" key="9">
    <source>
        <dbReference type="EMBL" id="EFJ36604.1"/>
    </source>
</evidence>
<feature type="transmembrane region" description="Helical" evidence="7">
    <location>
        <begin position="340"/>
        <end position="359"/>
    </location>
</feature>
<evidence type="ECO:0000256" key="3">
    <source>
        <dbReference type="ARBA" id="ARBA00022692"/>
    </source>
</evidence>
<feature type="transmembrane region" description="Helical" evidence="7">
    <location>
        <begin position="53"/>
        <end position="75"/>
    </location>
</feature>
<feature type="transmembrane region" description="Helical" evidence="7">
    <location>
        <begin position="113"/>
        <end position="135"/>
    </location>
</feature>
<dbReference type="GO" id="GO:0015171">
    <property type="term" value="F:amino acid transmembrane transporter activity"/>
    <property type="evidence" value="ECO:0000318"/>
    <property type="project" value="GO_Central"/>
</dbReference>
<keyword evidence="2" id="KW-0813">Transport</keyword>
<feature type="transmembrane region" description="Helical" evidence="7">
    <location>
        <begin position="365"/>
        <end position="387"/>
    </location>
</feature>
<evidence type="ECO:0000259" key="8">
    <source>
        <dbReference type="Pfam" id="PF01490"/>
    </source>
</evidence>
<sequence length="451" mass="50494">MSATKSWDQAALRLLWHGGSTFDAWLNIVAAKLASRLLTFPQSTAQLGLPSAIVFQLLLSAMGLWSQSAINVLYLRHKRMVNPETTANQPWHTTQLHEVIGGLLGSKWKIVSLVFNIVTLFYVSSAQLIACSNVAYTVNDNLDKRTWTFVFGAIFSLPILFPSAHNYRVWSFLGVVTIIFDSAYMTIATLQDYTFQSLLKSFPQAGNVSHSSPRSSQEYFTGLVGMLILGNVPIPVEIMDAMWKPDEYQAANLYGMACILVVVMLPSISMERKFGDKLLATPNAMLLLPRSKFHDSANVLILLHVVINFGMYSLALYATWEKIVRIHDSPSYVKRTLSRIPVFLALWITALAFPFFGAINKLLDAILVSWNFFIIPCAAYIAVFWLPRPRRGSKSLSRLGWGVDLSVCLGIILWMLVMQCGLGLWGDVHTFVKVLEGTRPFPKCYRCAPPK</sequence>
<dbReference type="eggNOG" id="KOG1303">
    <property type="taxonomic scope" value="Eukaryota"/>
</dbReference>
<keyword evidence="5 7" id="KW-1133">Transmembrane helix</keyword>
<reference evidence="9 10" key="1">
    <citation type="journal article" date="2011" name="Science">
        <title>The Selaginella genome identifies genetic changes associated with the evolution of vascular plants.</title>
        <authorList>
            <person name="Banks J.A."/>
            <person name="Nishiyama T."/>
            <person name="Hasebe M."/>
            <person name="Bowman J.L."/>
            <person name="Gribskov M."/>
            <person name="dePamphilis C."/>
            <person name="Albert V.A."/>
            <person name="Aono N."/>
            <person name="Aoyama T."/>
            <person name="Ambrose B.A."/>
            <person name="Ashton N.W."/>
            <person name="Axtell M.J."/>
            <person name="Barker E."/>
            <person name="Barker M.S."/>
            <person name="Bennetzen J.L."/>
            <person name="Bonawitz N.D."/>
            <person name="Chapple C."/>
            <person name="Cheng C."/>
            <person name="Correa L.G."/>
            <person name="Dacre M."/>
            <person name="DeBarry J."/>
            <person name="Dreyer I."/>
            <person name="Elias M."/>
            <person name="Engstrom E.M."/>
            <person name="Estelle M."/>
            <person name="Feng L."/>
            <person name="Finet C."/>
            <person name="Floyd S.K."/>
            <person name="Frommer W.B."/>
            <person name="Fujita T."/>
            <person name="Gramzow L."/>
            <person name="Gutensohn M."/>
            <person name="Harholt J."/>
            <person name="Hattori M."/>
            <person name="Heyl A."/>
            <person name="Hirai T."/>
            <person name="Hiwatashi Y."/>
            <person name="Ishikawa M."/>
            <person name="Iwata M."/>
            <person name="Karol K.G."/>
            <person name="Koehler B."/>
            <person name="Kolukisaoglu U."/>
            <person name="Kubo M."/>
            <person name="Kurata T."/>
            <person name="Lalonde S."/>
            <person name="Li K."/>
            <person name="Li Y."/>
            <person name="Litt A."/>
            <person name="Lyons E."/>
            <person name="Manning G."/>
            <person name="Maruyama T."/>
            <person name="Michael T.P."/>
            <person name="Mikami K."/>
            <person name="Miyazaki S."/>
            <person name="Morinaga S."/>
            <person name="Murata T."/>
            <person name="Mueller-Roeber B."/>
            <person name="Nelson D.R."/>
            <person name="Obara M."/>
            <person name="Oguri Y."/>
            <person name="Olmstead R.G."/>
            <person name="Onodera N."/>
            <person name="Petersen B.L."/>
            <person name="Pils B."/>
            <person name="Prigge M."/>
            <person name="Rensing S.A."/>
            <person name="Riano-Pachon D.M."/>
            <person name="Roberts A.W."/>
            <person name="Sato Y."/>
            <person name="Scheller H.V."/>
            <person name="Schulz B."/>
            <person name="Schulz C."/>
            <person name="Shakirov E.V."/>
            <person name="Shibagaki N."/>
            <person name="Shinohara N."/>
            <person name="Shippen D.E."/>
            <person name="Soerensen I."/>
            <person name="Sotooka R."/>
            <person name="Sugimoto N."/>
            <person name="Sugita M."/>
            <person name="Sumikawa N."/>
            <person name="Tanurdzic M."/>
            <person name="Theissen G."/>
            <person name="Ulvskov P."/>
            <person name="Wakazuki S."/>
            <person name="Weng J.K."/>
            <person name="Willats W.W."/>
            <person name="Wipf D."/>
            <person name="Wolf P.G."/>
            <person name="Yang L."/>
            <person name="Zimmer A.D."/>
            <person name="Zhu Q."/>
            <person name="Mitros T."/>
            <person name="Hellsten U."/>
            <person name="Loque D."/>
            <person name="Otillar R."/>
            <person name="Salamov A."/>
            <person name="Schmutz J."/>
            <person name="Shapiro H."/>
            <person name="Lindquist E."/>
            <person name="Lucas S."/>
            <person name="Rokhsar D."/>
            <person name="Grigoriev I.V."/>
        </authorList>
    </citation>
    <scope>NUCLEOTIDE SEQUENCE [LARGE SCALE GENOMIC DNA]</scope>
</reference>
<feature type="transmembrane region" description="Helical" evidence="7">
    <location>
        <begin position="299"/>
        <end position="320"/>
    </location>
</feature>
<keyword evidence="6 7" id="KW-0472">Membrane</keyword>
<dbReference type="AlphaFoldDB" id="D8QWB4"/>
<evidence type="ECO:0000313" key="10">
    <source>
        <dbReference type="Proteomes" id="UP000001514"/>
    </source>
</evidence>
<dbReference type="Gramene" id="EFJ36604">
    <property type="protein sequence ID" value="EFJ36604"/>
    <property type="gene ID" value="SELMODRAFT_78325"/>
</dbReference>
<dbReference type="GO" id="GO:0003333">
    <property type="term" value="P:amino acid transmembrane transport"/>
    <property type="evidence" value="ECO:0000318"/>
    <property type="project" value="GO_Central"/>
</dbReference>
<keyword evidence="10" id="KW-1185">Reference proteome</keyword>
<dbReference type="Proteomes" id="UP000001514">
    <property type="component" value="Unassembled WGS sequence"/>
</dbReference>
<feature type="domain" description="Amino acid transporter transmembrane" evidence="8">
    <location>
        <begin position="17"/>
        <end position="388"/>
    </location>
</feature>